<gene>
    <name evidence="2" type="ORF">AAG570_008402</name>
</gene>
<organism evidence="2 3">
    <name type="scientific">Ranatra chinensis</name>
    <dbReference type="NCBI Taxonomy" id="642074"/>
    <lineage>
        <taxon>Eukaryota</taxon>
        <taxon>Metazoa</taxon>
        <taxon>Ecdysozoa</taxon>
        <taxon>Arthropoda</taxon>
        <taxon>Hexapoda</taxon>
        <taxon>Insecta</taxon>
        <taxon>Pterygota</taxon>
        <taxon>Neoptera</taxon>
        <taxon>Paraneoptera</taxon>
        <taxon>Hemiptera</taxon>
        <taxon>Heteroptera</taxon>
        <taxon>Panheteroptera</taxon>
        <taxon>Nepomorpha</taxon>
        <taxon>Nepidae</taxon>
        <taxon>Ranatrinae</taxon>
        <taxon>Ranatra</taxon>
    </lineage>
</organism>
<feature type="domain" description="Integrase catalytic" evidence="1">
    <location>
        <begin position="1"/>
        <end position="91"/>
    </location>
</feature>
<dbReference type="EMBL" id="JBFDAA010000003">
    <property type="protein sequence ID" value="KAL1138338.1"/>
    <property type="molecule type" value="Genomic_DNA"/>
</dbReference>
<dbReference type="AlphaFoldDB" id="A0ABD0ZC05"/>
<accession>A0ABD0ZC05</accession>
<comment type="caution">
    <text evidence="2">The sequence shown here is derived from an EMBL/GenBank/DDBJ whole genome shotgun (WGS) entry which is preliminary data.</text>
</comment>
<protein>
    <recommendedName>
        <fullName evidence="1">Integrase catalytic domain-containing protein</fullName>
    </recommendedName>
</protein>
<dbReference type="Proteomes" id="UP001558652">
    <property type="component" value="Unassembled WGS sequence"/>
</dbReference>
<dbReference type="InterPro" id="IPR036397">
    <property type="entry name" value="RNaseH_sf"/>
</dbReference>
<dbReference type="InterPro" id="IPR012337">
    <property type="entry name" value="RNaseH-like_sf"/>
</dbReference>
<evidence type="ECO:0000313" key="2">
    <source>
        <dbReference type="EMBL" id="KAL1138338.1"/>
    </source>
</evidence>
<name>A0ABD0ZC05_9HEMI</name>
<evidence type="ECO:0000313" key="3">
    <source>
        <dbReference type="Proteomes" id="UP001558652"/>
    </source>
</evidence>
<dbReference type="InterPro" id="IPR001584">
    <property type="entry name" value="Integrase_cat-core"/>
</dbReference>
<dbReference type="PROSITE" id="PS50994">
    <property type="entry name" value="INTEGRASE"/>
    <property type="match status" value="1"/>
</dbReference>
<keyword evidence="3" id="KW-1185">Reference proteome</keyword>
<evidence type="ECO:0000259" key="1">
    <source>
        <dbReference type="PROSITE" id="PS50994"/>
    </source>
</evidence>
<dbReference type="SUPFAM" id="SSF53098">
    <property type="entry name" value="Ribonuclease H-like"/>
    <property type="match status" value="1"/>
</dbReference>
<dbReference type="Gene3D" id="3.30.420.10">
    <property type="entry name" value="Ribonuclease H-like superfamily/Ribonuclease H"/>
    <property type="match status" value="1"/>
</dbReference>
<reference evidence="2 3" key="1">
    <citation type="submission" date="2024-07" db="EMBL/GenBank/DDBJ databases">
        <title>Chromosome-level genome assembly of the water stick insect Ranatra chinensis (Heteroptera: Nepidae).</title>
        <authorList>
            <person name="Liu X."/>
        </authorList>
    </citation>
    <scope>NUCLEOTIDE SEQUENCE [LARGE SCALE GENOMIC DNA]</scope>
    <source>
        <strain evidence="2">Cailab_2021Rc</strain>
        <tissue evidence="2">Muscle</tissue>
    </source>
</reference>
<proteinExistence type="predicted"/>
<sequence>MDKGREFNNAKVRTLLKEFRVDAHLTTPGHPRSHGTVERLHSTITEHLRLLKLDRGLRIRVGDTTWVKNWYRRRKEDKKFVGPFRVVRKLTRFRVRVQDVATGRVRVVHVNETRVPRSGEADVLV</sequence>